<proteinExistence type="predicted"/>
<feature type="region of interest" description="Disordered" evidence="1">
    <location>
        <begin position="164"/>
        <end position="425"/>
    </location>
</feature>
<protein>
    <submittedName>
        <fullName evidence="2">Uncharacterized protein</fullName>
    </submittedName>
</protein>
<evidence type="ECO:0000256" key="1">
    <source>
        <dbReference type="SAM" id="MobiDB-lite"/>
    </source>
</evidence>
<comment type="caution">
    <text evidence="2">The sequence shown here is derived from an EMBL/GenBank/DDBJ whole genome shotgun (WGS) entry which is preliminary data.</text>
</comment>
<evidence type="ECO:0000313" key="2">
    <source>
        <dbReference type="EMBL" id="GEU93581.1"/>
    </source>
</evidence>
<gene>
    <name evidence="2" type="ORF">Tci_065559</name>
</gene>
<name>A0A6L2P567_TANCI</name>
<organism evidence="2">
    <name type="scientific">Tanacetum cinerariifolium</name>
    <name type="common">Dalmatian daisy</name>
    <name type="synonym">Chrysanthemum cinerariifolium</name>
    <dbReference type="NCBI Taxonomy" id="118510"/>
    <lineage>
        <taxon>Eukaryota</taxon>
        <taxon>Viridiplantae</taxon>
        <taxon>Streptophyta</taxon>
        <taxon>Embryophyta</taxon>
        <taxon>Tracheophyta</taxon>
        <taxon>Spermatophyta</taxon>
        <taxon>Magnoliopsida</taxon>
        <taxon>eudicotyledons</taxon>
        <taxon>Gunneridae</taxon>
        <taxon>Pentapetalae</taxon>
        <taxon>asterids</taxon>
        <taxon>campanulids</taxon>
        <taxon>Asterales</taxon>
        <taxon>Asteraceae</taxon>
        <taxon>Asteroideae</taxon>
        <taxon>Anthemideae</taxon>
        <taxon>Anthemidinae</taxon>
        <taxon>Tanacetum</taxon>
    </lineage>
</organism>
<dbReference type="EMBL" id="BKCJ010010887">
    <property type="protein sequence ID" value="GEU93581.1"/>
    <property type="molecule type" value="Genomic_DNA"/>
</dbReference>
<sequence>MGAYWKEQLRFGSSKEAKEPNLLDLYGILQNTNFFKAFTASASVPAIYLQQFWDTLMFEAKTRAYHFQLDEDWFKLDANLLKEALDITPIDQAHQFVSPPLGDAIMDFLNQLGYPREIHFVSRMATHNIHQRSGSPLNLVEDYLSLGNLKFIPKGEINEHERQITAAKEGGKKKTTPKADKPVKPAPAKQANPATVKQPKPKPVKEKPTNPTPIQKADKGKVIKARTVKSSLQLVDEPKEEQDKPEAGQAHVGSVTSREPEEEATRPLPVVEGKEKAIATEEQATQSLLALHTPKRRSTTDQYIFQRRTPATEEASIGPSVQPQDDTSANVVCETPSPADVDTDKVISEGDTEILNIGEEQGEDVDNQGYLEEQTVVLDEGQTRSDPGKTPESRPPPDDDKMDEDQARSDPGKTHVALARPNPKPMHDDFVATIYPKMHESLKFSADEQVILEDPPRSSRTLSSMKNMDDTYTFGDRFFNGKSTEDETGKQNVDAEVVYMVTVPIHQASTSVPPISTPIIDLSPLKSEAFHLPEPFTAATTETTTTTLPLPPPPQQQSTTNSELAARVTALEKKLSDFEHKSQTLDNVTQNLGSRLFNPLRDRFRELPEADMKEILHQRMFESGSYKSLPEHVALYEALEASMERANRDEFLVVKDKSRHDDQDPPPPLPDSDLNKKKRHDSDASGSKQPPTPQSSAWKMSDTREALSSSSKQQPAPHSEQPVEDVPIPDDMEECYRLLTNQVDLVNSEGHRLVPDVSKWSTRSVRSRMRILSVISIKTFERYKYTFLREIVIHRADYNEYKISKADIKKLHPNDFEDLNIVIKQRVGDLQLGIESYQTKLNLTEPRWDASDFLFKEDYTIISKPRAVIYRDRNDQKKMLKENEVHKFSDGTLTRILHKLDHMVKDFRLYQYNPGMETSVCYLSITVKMEILLEPTSNKLLVVSYKDGDGVIMFRQRQVHYRTLIRDQHIQVLNFKNFKNKLFEFSRSRKLIFHKQFQQRETIHEKRLMQDYRRWYQKYYKSVHKSECPTSMYKSYLGDCHYACQYCNATYISGIEAAWGSNKTENKFEKGQEQVLVIKRWTYGIRVAEVLKYVLELS</sequence>
<feature type="compositionally biased region" description="Polar residues" evidence="1">
    <location>
        <begin position="684"/>
        <end position="698"/>
    </location>
</feature>
<dbReference type="AlphaFoldDB" id="A0A6L2P567"/>
<feature type="compositionally biased region" description="Basic and acidic residues" evidence="1">
    <location>
        <begin position="164"/>
        <end position="183"/>
    </location>
</feature>
<feature type="compositionally biased region" description="Polar residues" evidence="1">
    <location>
        <begin position="319"/>
        <end position="330"/>
    </location>
</feature>
<feature type="compositionally biased region" description="Low complexity" evidence="1">
    <location>
        <begin position="186"/>
        <end position="198"/>
    </location>
</feature>
<feature type="compositionally biased region" description="Polar residues" evidence="1">
    <location>
        <begin position="706"/>
        <end position="716"/>
    </location>
</feature>
<accession>A0A6L2P567</accession>
<feature type="compositionally biased region" description="Basic and acidic residues" evidence="1">
    <location>
        <begin position="381"/>
        <end position="413"/>
    </location>
</feature>
<reference evidence="2" key="1">
    <citation type="journal article" date="2019" name="Sci. Rep.">
        <title>Draft genome of Tanacetum cinerariifolium, the natural source of mosquito coil.</title>
        <authorList>
            <person name="Yamashiro T."/>
            <person name="Shiraishi A."/>
            <person name="Satake H."/>
            <person name="Nakayama K."/>
        </authorList>
    </citation>
    <scope>NUCLEOTIDE SEQUENCE</scope>
</reference>
<feature type="region of interest" description="Disordered" evidence="1">
    <location>
        <begin position="656"/>
        <end position="728"/>
    </location>
</feature>